<feature type="domain" description="CCR4-NOT transcription complex subunit 1 CAF1-binding" evidence="1">
    <location>
        <begin position="529"/>
        <end position="731"/>
    </location>
</feature>
<name>A0A367JTA7_RHIAZ</name>
<dbReference type="GO" id="GO:0000932">
    <property type="term" value="C:P-body"/>
    <property type="evidence" value="ECO:0007669"/>
    <property type="project" value="TreeGrafter"/>
</dbReference>
<feature type="domain" description="CCR4-NOT transcription complex subunit 1 HEAT repeat" evidence="3">
    <location>
        <begin position="202"/>
        <end position="310"/>
    </location>
</feature>
<dbReference type="GO" id="GO:0060090">
    <property type="term" value="F:molecular adaptor activity"/>
    <property type="evidence" value="ECO:0007669"/>
    <property type="project" value="TreeGrafter"/>
</dbReference>
<protein>
    <recommendedName>
        <fullName evidence="6">CCR4-NOT transcription complex subunit 1</fullName>
    </recommendedName>
</protein>
<dbReference type="PANTHER" id="PTHR13162:SF8">
    <property type="entry name" value="CCR4-NOT TRANSCRIPTION COMPLEX SUBUNIT 1"/>
    <property type="match status" value="1"/>
</dbReference>
<sequence length="766" mass="88360">LIKVYGEDIRKHLFYYLLVDISRDLKSSSSQVTLLTSHLSLDHSLISLCHAFGLLCTQNTSIDLDALFTCLGLDYFSKTVISVSLFRNANRQIHNQAMTIFKTDSTRTKDMLTNTTIPSSLALYFIDCFATAINDKIYEPTSKDLEWILMLAKRYPSDDDTYINVFQAMLLELIQKEEINYLRNTLMMCKSQSLSAEDTVRFIEHLVETHVRWPTLTDPILQTIHEQEMLPYILNILPPIISLDLASAASRQNMINLETWLQQKMKAQSDIFIPACLDYLSQKIIIKAYSIQQEVNGNKPVLPSAKELDIILKALARSVTSPYQFEQYIKLQNQCYMLYPDLINTNINIQDIEREADAYYERLYNDQLSVDDMLSLMKQLKTVGNRQEQQLFQCMIRVLFDEYEFFSKYPEKELMMTSKLFGQLIQQDIMPEDQLDSCFLFILDALRNLAQPKMIAFGIDTVKQFIDRLGEWPQFCKSIVELPGLVQTQPRFIHTVRRTLLRNRPISFTSICLPVIPNSAMSELDGLFEVPEENTQRRLITAFSSIQKNNTESRIEEFTQVLKPAFYQWFSRYLIAEHITAESDNQTLCLSILRHINSKLLDACMLYESFSNIIHILHTTDVSTAHVNTLTNLGSWLGKITLAQNKPILEKHMAMKRLLLQSYDVDRLTLVLPLVCRVLKQGSYGRVFIPPNPWLMGILSLLAELYEYGDIPVSLKHEIEALCKSLSIKLKGTYCFCKQDTALTIKLLQADINAASILRNRRLIDY</sequence>
<dbReference type="STRING" id="86630.A0A367JTA7"/>
<evidence type="ECO:0000313" key="5">
    <source>
        <dbReference type="Proteomes" id="UP000252139"/>
    </source>
</evidence>
<evidence type="ECO:0008006" key="6">
    <source>
        <dbReference type="Google" id="ProtNLM"/>
    </source>
</evidence>
<gene>
    <name evidence="4" type="ORF">CU097_013074</name>
</gene>
<dbReference type="InterPro" id="IPR040398">
    <property type="entry name" value="Not1"/>
</dbReference>
<dbReference type="Gene3D" id="1.25.40.180">
    <property type="match status" value="1"/>
</dbReference>
<dbReference type="InterPro" id="IPR038535">
    <property type="entry name" value="CNOT1_TTP_bind_sf"/>
</dbReference>
<dbReference type="GO" id="GO:0017148">
    <property type="term" value="P:negative regulation of translation"/>
    <property type="evidence" value="ECO:0007669"/>
    <property type="project" value="InterPro"/>
</dbReference>
<dbReference type="EMBL" id="PJQL01000732">
    <property type="protein sequence ID" value="RCH93173.1"/>
    <property type="molecule type" value="Genomic_DNA"/>
</dbReference>
<evidence type="ECO:0000259" key="3">
    <source>
        <dbReference type="Pfam" id="PF16418"/>
    </source>
</evidence>
<dbReference type="Pfam" id="PF16417">
    <property type="entry name" value="CNOT1_TTP_bind"/>
    <property type="match status" value="1"/>
</dbReference>
<dbReference type="GO" id="GO:0030015">
    <property type="term" value="C:CCR4-NOT core complex"/>
    <property type="evidence" value="ECO:0007669"/>
    <property type="project" value="InterPro"/>
</dbReference>
<dbReference type="PANTHER" id="PTHR13162">
    <property type="entry name" value="CCR4-NOT TRANSCRIPTION COMPLEX"/>
    <property type="match status" value="1"/>
</dbReference>
<dbReference type="Pfam" id="PF16418">
    <property type="entry name" value="CNOT1_HEAT"/>
    <property type="match status" value="1"/>
</dbReference>
<organism evidence="4 5">
    <name type="scientific">Rhizopus azygosporus</name>
    <name type="common">Rhizopus microsporus var. azygosporus</name>
    <dbReference type="NCBI Taxonomy" id="86630"/>
    <lineage>
        <taxon>Eukaryota</taxon>
        <taxon>Fungi</taxon>
        <taxon>Fungi incertae sedis</taxon>
        <taxon>Mucoromycota</taxon>
        <taxon>Mucoromycotina</taxon>
        <taxon>Mucoromycetes</taxon>
        <taxon>Mucorales</taxon>
        <taxon>Mucorineae</taxon>
        <taxon>Rhizopodaceae</taxon>
        <taxon>Rhizopus</taxon>
    </lineage>
</organism>
<dbReference type="OrthoDB" id="2236331at2759"/>
<comment type="caution">
    <text evidence="4">The sequence shown here is derived from an EMBL/GenBank/DDBJ whole genome shotgun (WGS) entry which is preliminary data.</text>
</comment>
<evidence type="ECO:0000259" key="1">
    <source>
        <dbReference type="Pfam" id="PF16415"/>
    </source>
</evidence>
<dbReference type="Pfam" id="PF16415">
    <property type="entry name" value="CNOT1_CAF1_bind"/>
    <property type="match status" value="1"/>
</dbReference>
<feature type="non-terminal residue" evidence="4">
    <location>
        <position position="1"/>
    </location>
</feature>
<keyword evidence="5" id="KW-1185">Reference proteome</keyword>
<evidence type="ECO:0000313" key="4">
    <source>
        <dbReference type="EMBL" id="RCH93173.1"/>
    </source>
</evidence>
<dbReference type="GO" id="GO:0000288">
    <property type="term" value="P:nuclear-transcribed mRNA catabolic process, deadenylation-dependent decay"/>
    <property type="evidence" value="ECO:0007669"/>
    <property type="project" value="TreeGrafter"/>
</dbReference>
<dbReference type="InterPro" id="IPR032193">
    <property type="entry name" value="CNOT1_TTP_bind"/>
</dbReference>
<dbReference type="InterPro" id="IPR032191">
    <property type="entry name" value="CNOT1_CAF1_bind"/>
</dbReference>
<feature type="domain" description="CCR4-NOT transcription complex subunit 1 TTP binding" evidence="2">
    <location>
        <begin position="343"/>
        <end position="501"/>
    </location>
</feature>
<dbReference type="AlphaFoldDB" id="A0A367JTA7"/>
<evidence type="ECO:0000259" key="2">
    <source>
        <dbReference type="Pfam" id="PF16417"/>
    </source>
</evidence>
<proteinExistence type="predicted"/>
<dbReference type="Gene3D" id="1.25.40.840">
    <property type="entry name" value="CCR4-NOT transcription complex subunit 1 TTP binding domain"/>
    <property type="match status" value="1"/>
</dbReference>
<reference evidence="4 5" key="1">
    <citation type="journal article" date="2018" name="G3 (Bethesda)">
        <title>Phylogenetic and Phylogenomic Definition of Rhizopus Species.</title>
        <authorList>
            <person name="Gryganskyi A.P."/>
            <person name="Golan J."/>
            <person name="Dolatabadi S."/>
            <person name="Mondo S."/>
            <person name="Robb S."/>
            <person name="Idnurm A."/>
            <person name="Muszewska A."/>
            <person name="Steczkiewicz K."/>
            <person name="Masonjones S."/>
            <person name="Liao H.L."/>
            <person name="Gajdeczka M.T."/>
            <person name="Anike F."/>
            <person name="Vuek A."/>
            <person name="Anishchenko I.M."/>
            <person name="Voigt K."/>
            <person name="de Hoog G.S."/>
            <person name="Smith M.E."/>
            <person name="Heitman J."/>
            <person name="Vilgalys R."/>
            <person name="Stajich J.E."/>
        </authorList>
    </citation>
    <scope>NUCLEOTIDE SEQUENCE [LARGE SCALE GENOMIC DNA]</scope>
    <source>
        <strain evidence="4 5">CBS 357.93</strain>
    </source>
</reference>
<dbReference type="InterPro" id="IPR032194">
    <property type="entry name" value="CNOT1_HEAT"/>
</dbReference>
<accession>A0A367JTA7</accession>
<dbReference type="Proteomes" id="UP000252139">
    <property type="component" value="Unassembled WGS sequence"/>
</dbReference>